<evidence type="ECO:0000256" key="3">
    <source>
        <dbReference type="ARBA" id="ARBA00013252"/>
    </source>
</evidence>
<dbReference type="AlphaFoldDB" id="A0A562ILD0"/>
<dbReference type="GO" id="GO:0008124">
    <property type="term" value="F:4-alpha-hydroxytetrahydrobiopterin dehydratase activity"/>
    <property type="evidence" value="ECO:0007669"/>
    <property type="project" value="UniProtKB-EC"/>
</dbReference>
<dbReference type="SUPFAM" id="SSF55248">
    <property type="entry name" value="PCD-like"/>
    <property type="match status" value="1"/>
</dbReference>
<protein>
    <recommendedName>
        <fullName evidence="4">Putative pterin-4-alpha-carbinolamine dehydratase</fullName>
        <ecNumber evidence="3">4.2.1.96</ecNumber>
    </recommendedName>
</protein>
<dbReference type="Gene3D" id="3.30.1360.20">
    <property type="entry name" value="Transcriptional coactivator/pterin dehydratase"/>
    <property type="match status" value="1"/>
</dbReference>
<dbReference type="CDD" id="cd00488">
    <property type="entry name" value="PCD_DCoH"/>
    <property type="match status" value="1"/>
</dbReference>
<accession>A0A562ILD0</accession>
<dbReference type="Pfam" id="PF01329">
    <property type="entry name" value="Pterin_4a"/>
    <property type="match status" value="1"/>
</dbReference>
<keyword evidence="7" id="KW-1185">Reference proteome</keyword>
<evidence type="ECO:0000256" key="2">
    <source>
        <dbReference type="ARBA" id="ARBA00006472"/>
    </source>
</evidence>
<dbReference type="OrthoDB" id="15077at2"/>
<keyword evidence="5" id="KW-0456">Lyase</keyword>
<comment type="catalytic activity">
    <reaction evidence="1">
        <text>(4aS,6R)-4a-hydroxy-L-erythro-5,6,7,8-tetrahydrobiopterin = (6R)-L-erythro-6,7-dihydrobiopterin + H2O</text>
        <dbReference type="Rhea" id="RHEA:11920"/>
        <dbReference type="ChEBI" id="CHEBI:15377"/>
        <dbReference type="ChEBI" id="CHEBI:15642"/>
        <dbReference type="ChEBI" id="CHEBI:43120"/>
        <dbReference type="EC" id="4.2.1.96"/>
    </reaction>
</comment>
<dbReference type="NCBIfam" id="NF002017">
    <property type="entry name" value="PRK00823.1-2"/>
    <property type="match status" value="1"/>
</dbReference>
<dbReference type="GO" id="GO:0006729">
    <property type="term" value="P:tetrahydrobiopterin biosynthetic process"/>
    <property type="evidence" value="ECO:0007669"/>
    <property type="project" value="InterPro"/>
</dbReference>
<reference evidence="6 7" key="1">
    <citation type="submission" date="2019-07" db="EMBL/GenBank/DDBJ databases">
        <title>R&amp;d 2014.</title>
        <authorList>
            <person name="Klenk H.-P."/>
        </authorList>
    </citation>
    <scope>NUCLEOTIDE SEQUENCE [LARGE SCALE GENOMIC DNA]</scope>
    <source>
        <strain evidence="6 7">DSM 45764</strain>
    </source>
</reference>
<name>A0A562ILD0_9ACTN</name>
<dbReference type="PANTHER" id="PTHR12599">
    <property type="entry name" value="PTERIN-4-ALPHA-CARBINOLAMINE DEHYDRATASE"/>
    <property type="match status" value="1"/>
</dbReference>
<evidence type="ECO:0000313" key="6">
    <source>
        <dbReference type="EMBL" id="TWH71682.1"/>
    </source>
</evidence>
<dbReference type="Proteomes" id="UP000321490">
    <property type="component" value="Unassembled WGS sequence"/>
</dbReference>
<evidence type="ECO:0000313" key="7">
    <source>
        <dbReference type="Proteomes" id="UP000321490"/>
    </source>
</evidence>
<organism evidence="6 7">
    <name type="scientific">Modestobacter roseus</name>
    <dbReference type="NCBI Taxonomy" id="1181884"/>
    <lineage>
        <taxon>Bacteria</taxon>
        <taxon>Bacillati</taxon>
        <taxon>Actinomycetota</taxon>
        <taxon>Actinomycetes</taxon>
        <taxon>Geodermatophilales</taxon>
        <taxon>Geodermatophilaceae</taxon>
        <taxon>Modestobacter</taxon>
    </lineage>
</organism>
<proteinExistence type="inferred from homology"/>
<gene>
    <name evidence="6" type="ORF">JD78_00180</name>
</gene>
<dbReference type="InterPro" id="IPR036428">
    <property type="entry name" value="PCD_sf"/>
</dbReference>
<dbReference type="RefSeq" id="WP_153356528.1">
    <property type="nucleotide sequence ID" value="NZ_JABGDC010000013.1"/>
</dbReference>
<comment type="caution">
    <text evidence="6">The sequence shown here is derived from an EMBL/GenBank/DDBJ whole genome shotgun (WGS) entry which is preliminary data.</text>
</comment>
<evidence type="ECO:0000256" key="1">
    <source>
        <dbReference type="ARBA" id="ARBA00001554"/>
    </source>
</evidence>
<evidence type="ECO:0000256" key="5">
    <source>
        <dbReference type="ARBA" id="ARBA00023239"/>
    </source>
</evidence>
<dbReference type="EC" id="4.2.1.96" evidence="3"/>
<dbReference type="PANTHER" id="PTHR12599:SF0">
    <property type="entry name" value="PTERIN-4-ALPHA-CARBINOLAMINE DEHYDRATASE"/>
    <property type="match status" value="1"/>
</dbReference>
<dbReference type="InterPro" id="IPR001533">
    <property type="entry name" value="Pterin_deHydtase"/>
</dbReference>
<comment type="similarity">
    <text evidence="2">Belongs to the pterin-4-alpha-carbinolamine dehydratase family.</text>
</comment>
<sequence length="123" mass="13032">MARRTPLTPDQLTAALAGLPEWSGDTSGIERTVQGIDFADAAEVMADLALAAGELDHHPDVDVRWRTLRIAVTTHSAGGVTELDVEYARRADEALAPFTDTDPELAAQVDTLLAPDRQPGSGA</sequence>
<dbReference type="EMBL" id="VLKF01000001">
    <property type="protein sequence ID" value="TWH71682.1"/>
    <property type="molecule type" value="Genomic_DNA"/>
</dbReference>
<evidence type="ECO:0000256" key="4">
    <source>
        <dbReference type="ARBA" id="ARBA00021735"/>
    </source>
</evidence>